<dbReference type="GO" id="GO:0030418">
    <property type="term" value="P:nicotianamine biosynthetic process"/>
    <property type="evidence" value="ECO:0007669"/>
    <property type="project" value="InterPro"/>
</dbReference>
<dbReference type="PATRIC" id="fig|187330.3.peg.22"/>
<dbReference type="AlphaFoldDB" id="A0A0N1MX38"/>
<gene>
    <name evidence="3" type="ORF">ADS77_00110</name>
</gene>
<dbReference type="OrthoDB" id="6284835at2"/>
<dbReference type="CDD" id="cd02440">
    <property type="entry name" value="AdoMet_MTases"/>
    <property type="match status" value="1"/>
</dbReference>
<dbReference type="EMBL" id="LHPH01000001">
    <property type="protein sequence ID" value="KPH65387.1"/>
    <property type="molecule type" value="Genomic_DNA"/>
</dbReference>
<dbReference type="SUPFAM" id="SSF53335">
    <property type="entry name" value="S-adenosyl-L-methionine-dependent methyltransferases"/>
    <property type="match status" value="1"/>
</dbReference>
<organism evidence="3 4">
    <name type="scientific">Pseudoalteromonas porphyrae</name>
    <dbReference type="NCBI Taxonomy" id="187330"/>
    <lineage>
        <taxon>Bacteria</taxon>
        <taxon>Pseudomonadati</taxon>
        <taxon>Pseudomonadota</taxon>
        <taxon>Gammaproteobacteria</taxon>
        <taxon>Alteromonadales</taxon>
        <taxon>Pseudoalteromonadaceae</taxon>
        <taxon>Pseudoalteromonas</taxon>
    </lineage>
</organism>
<evidence type="ECO:0000313" key="3">
    <source>
        <dbReference type="EMBL" id="KPH65387.1"/>
    </source>
</evidence>
<accession>A0A0N1MX38</accession>
<dbReference type="PANTHER" id="PTHR32266">
    <property type="entry name" value="NICOTIANAMINE SYNTHASE 3"/>
    <property type="match status" value="1"/>
</dbReference>
<protein>
    <recommendedName>
        <fullName evidence="5">Nicotianamine synthase</fullName>
    </recommendedName>
</protein>
<keyword evidence="1" id="KW-0808">Transferase</keyword>
<evidence type="ECO:0000313" key="4">
    <source>
        <dbReference type="Proteomes" id="UP000037848"/>
    </source>
</evidence>
<keyword evidence="2" id="KW-0949">S-adenosyl-L-methionine</keyword>
<dbReference type="PANTHER" id="PTHR32266:SF12">
    <property type="entry name" value="NICOTIANAMINE SYNTHASE 3"/>
    <property type="match status" value="1"/>
</dbReference>
<sequence>MSQTISPYQHALQICDVFQMIKNIKMDSFEAPNMALYERFMALLSNQQDEKFASQVLAEPCLNTIKSDIASLFAAASGRYEHYWAQKVLASTVPILTLESDYPWFSHYQRAVGLESNAIYALSGKQNLNVLMAGSGPLPITSMLLSQQGMKVSNLDIDAQALTVGERVQKHVYPQQNQKFSCADICEFEDLEQFDVVWLAALAGSSDVKRQILSHLFTRMRAGSFVVVRTAFNLRQLLYPSIELSDLMPFTPKLKIQTYSDNFHSILIAQKPFEEQP</sequence>
<dbReference type="PROSITE" id="PS51142">
    <property type="entry name" value="NAS"/>
    <property type="match status" value="1"/>
</dbReference>
<name>A0A0N1MX38_9GAMM</name>
<comment type="caution">
    <text evidence="3">The sequence shown here is derived from an EMBL/GenBank/DDBJ whole genome shotgun (WGS) entry which is preliminary data.</text>
</comment>
<dbReference type="Pfam" id="PF03059">
    <property type="entry name" value="NAS"/>
    <property type="match status" value="1"/>
</dbReference>
<dbReference type="Proteomes" id="UP000037848">
    <property type="component" value="Unassembled WGS sequence"/>
</dbReference>
<dbReference type="GO" id="GO:0030410">
    <property type="term" value="F:nicotianamine synthase activity"/>
    <property type="evidence" value="ECO:0007669"/>
    <property type="project" value="InterPro"/>
</dbReference>
<dbReference type="RefSeq" id="WP_054452201.1">
    <property type="nucleotide sequence ID" value="NZ_LHPH01000001.1"/>
</dbReference>
<proteinExistence type="predicted"/>
<keyword evidence="4" id="KW-1185">Reference proteome</keyword>
<evidence type="ECO:0000256" key="2">
    <source>
        <dbReference type="ARBA" id="ARBA00022691"/>
    </source>
</evidence>
<reference evidence="3 4" key="1">
    <citation type="submission" date="2015-08" db="EMBL/GenBank/DDBJ databases">
        <title>Draft Genome Sequence of Pseudoalteromonas porphyrae UCD-SED14.</title>
        <authorList>
            <person name="Coil D.A."/>
            <person name="Jospin G."/>
            <person name="Lee R.D."/>
            <person name="Eisen J.A."/>
        </authorList>
    </citation>
    <scope>NUCLEOTIDE SEQUENCE [LARGE SCALE GENOMIC DNA]</scope>
    <source>
        <strain evidence="3 4">UCD-SED14</strain>
    </source>
</reference>
<dbReference type="Gene3D" id="3.40.50.150">
    <property type="entry name" value="Vaccinia Virus protein VP39"/>
    <property type="match status" value="1"/>
</dbReference>
<evidence type="ECO:0000256" key="1">
    <source>
        <dbReference type="ARBA" id="ARBA00022679"/>
    </source>
</evidence>
<dbReference type="STRING" id="187330.AMS58_06275"/>
<dbReference type="InterPro" id="IPR029063">
    <property type="entry name" value="SAM-dependent_MTases_sf"/>
</dbReference>
<dbReference type="InterPro" id="IPR004298">
    <property type="entry name" value="Nicotian_synth"/>
</dbReference>
<evidence type="ECO:0008006" key="5">
    <source>
        <dbReference type="Google" id="ProtNLM"/>
    </source>
</evidence>